<dbReference type="PANTHER" id="PTHR43302">
    <property type="entry name" value="TRANSPORTER ARSB-RELATED"/>
    <property type="match status" value="1"/>
</dbReference>
<dbReference type="RefSeq" id="WP_067941661.1">
    <property type="nucleotide sequence ID" value="NZ_CP014228.1"/>
</dbReference>
<evidence type="ECO:0000256" key="1">
    <source>
        <dbReference type="ARBA" id="ARBA00004651"/>
    </source>
</evidence>
<feature type="transmembrane region" description="Helical" evidence="7">
    <location>
        <begin position="147"/>
        <end position="180"/>
    </location>
</feature>
<evidence type="ECO:0000256" key="4">
    <source>
        <dbReference type="ARBA" id="ARBA00022692"/>
    </source>
</evidence>
<keyword evidence="5 7" id="KW-1133">Transmembrane helix</keyword>
<dbReference type="PANTHER" id="PTHR43302:SF5">
    <property type="entry name" value="TRANSPORTER ARSB-RELATED"/>
    <property type="match status" value="1"/>
</dbReference>
<evidence type="ECO:0000256" key="6">
    <source>
        <dbReference type="ARBA" id="ARBA00023136"/>
    </source>
</evidence>
<evidence type="ECO:0000313" key="9">
    <source>
        <dbReference type="EMBL" id="AMD87219.1"/>
    </source>
</evidence>
<dbReference type="Pfam" id="PF03600">
    <property type="entry name" value="CitMHS"/>
    <property type="match status" value="1"/>
</dbReference>
<keyword evidence="6 7" id="KW-0472">Membrane</keyword>
<feature type="transmembrane region" description="Helical" evidence="7">
    <location>
        <begin position="201"/>
        <end position="221"/>
    </location>
</feature>
<keyword evidence="10" id="KW-1185">Reference proteome</keyword>
<feature type="transmembrane region" description="Helical" evidence="7">
    <location>
        <begin position="267"/>
        <end position="288"/>
    </location>
</feature>
<evidence type="ECO:0000259" key="8">
    <source>
        <dbReference type="Pfam" id="PF03600"/>
    </source>
</evidence>
<dbReference type="STRING" id="111015.AXF14_06000"/>
<feature type="domain" description="Citrate transporter-like" evidence="8">
    <location>
        <begin position="27"/>
        <end position="158"/>
    </location>
</feature>
<feature type="transmembrane region" description="Helical" evidence="7">
    <location>
        <begin position="324"/>
        <end position="344"/>
    </location>
</feature>
<evidence type="ECO:0000256" key="7">
    <source>
        <dbReference type="SAM" id="Phobius"/>
    </source>
</evidence>
<feature type="transmembrane region" description="Helical" evidence="7">
    <location>
        <begin position="241"/>
        <end position="260"/>
    </location>
</feature>
<dbReference type="InterPro" id="IPR004680">
    <property type="entry name" value="Cit_transptr-like_dom"/>
</dbReference>
<dbReference type="Proteomes" id="UP000065220">
    <property type="component" value="Chromosome"/>
</dbReference>
<dbReference type="KEGG" id="ard:AXF14_06000"/>
<name>A0A0X8JE84_ACTRD</name>
<organism evidence="9 10">
    <name type="scientific">Actinomyces radicidentis</name>
    <dbReference type="NCBI Taxonomy" id="111015"/>
    <lineage>
        <taxon>Bacteria</taxon>
        <taxon>Bacillati</taxon>
        <taxon>Actinomycetota</taxon>
        <taxon>Actinomycetes</taxon>
        <taxon>Actinomycetales</taxon>
        <taxon>Actinomycetaceae</taxon>
        <taxon>Actinomyces</taxon>
    </lineage>
</organism>
<protein>
    <recommendedName>
        <fullName evidence="8">Citrate transporter-like domain-containing protein</fullName>
    </recommendedName>
</protein>
<comment type="subcellular location">
    <subcellularLocation>
        <location evidence="1">Cell membrane</location>
        <topology evidence="1">Multi-pass membrane protein</topology>
    </subcellularLocation>
</comment>
<evidence type="ECO:0000256" key="2">
    <source>
        <dbReference type="ARBA" id="ARBA00022448"/>
    </source>
</evidence>
<feature type="transmembrane region" description="Helical" evidence="7">
    <location>
        <begin position="103"/>
        <end position="127"/>
    </location>
</feature>
<proteinExistence type="predicted"/>
<evidence type="ECO:0000313" key="10">
    <source>
        <dbReference type="Proteomes" id="UP000065220"/>
    </source>
</evidence>
<accession>A0A0X8JE84</accession>
<dbReference type="EMBL" id="CP014228">
    <property type="protein sequence ID" value="AMD87219.1"/>
    <property type="molecule type" value="Genomic_DNA"/>
</dbReference>
<dbReference type="GO" id="GO:0055085">
    <property type="term" value="P:transmembrane transport"/>
    <property type="evidence" value="ECO:0007669"/>
    <property type="project" value="InterPro"/>
</dbReference>
<keyword evidence="2" id="KW-0813">Transport</keyword>
<evidence type="ECO:0000256" key="3">
    <source>
        <dbReference type="ARBA" id="ARBA00022475"/>
    </source>
</evidence>
<keyword evidence="4 7" id="KW-0812">Transmembrane</keyword>
<feature type="transmembrane region" description="Helical" evidence="7">
    <location>
        <begin position="62"/>
        <end position="79"/>
    </location>
</feature>
<dbReference type="GO" id="GO:0005886">
    <property type="term" value="C:plasma membrane"/>
    <property type="evidence" value="ECO:0007669"/>
    <property type="project" value="UniProtKB-SubCell"/>
</dbReference>
<sequence>MLLLGGAAAGAVSLLCVLLVLGVAIARPRGVPEAVAAVPAALLLLATGVVNPDDVGDVLHELGGTVAFLAVILVLAHLCEREGLFTYAGRWMADRAHGSPRRLLLLVFLVASVTTAVLSLDATVVLLTPVVLATAARVGADAGAPRLALAVVLLVLVGFVVCSALGIEIVWPTLAGVVVLLVRRLVAPSGDRDGTIRELAGVLRAANPLFLLFVLALGVVVRGAVDHGLATLADGILPHETGLPTVIVIAVLAALAANLVNNLLATLMLVPLTAPLGPVAVLAVLIGVNIGPNLTYVGSLATLLWRRVLVGQGARSELREFTRLGLMVVPVSLVACATALWGAARVLGV</sequence>
<evidence type="ECO:0000256" key="5">
    <source>
        <dbReference type="ARBA" id="ARBA00022989"/>
    </source>
</evidence>
<reference evidence="10" key="1">
    <citation type="submission" date="2016-02" db="EMBL/GenBank/DDBJ databases">
        <authorList>
            <person name="Holder M.E."/>
            <person name="Ajami N.J."/>
            <person name="Petrosino J.F."/>
        </authorList>
    </citation>
    <scope>NUCLEOTIDE SEQUENCE [LARGE SCALE GENOMIC DNA]</scope>
    <source>
        <strain evidence="10">CCUG 36733</strain>
    </source>
</reference>
<dbReference type="AlphaFoldDB" id="A0A0X8JE84"/>
<keyword evidence="3" id="KW-1003">Cell membrane</keyword>
<gene>
    <name evidence="9" type="ORF">AXF14_06000</name>
</gene>